<reference evidence="1 2" key="1">
    <citation type="submission" date="2016-07" db="EMBL/GenBank/DDBJ databases">
        <title>Multiple horizontal gene transfer events from other fungi enriched the ability of initially mycotrophic Trichoderma (Ascomycota) to feed on dead plant biomass.</title>
        <authorList>
            <consortium name="DOE Joint Genome Institute"/>
            <person name="Aerts A."/>
            <person name="Atanasova L."/>
            <person name="Chenthamara K."/>
            <person name="Zhang J."/>
            <person name="Grujic M."/>
            <person name="Henrissat B."/>
            <person name="Kuo A."/>
            <person name="Salamov A."/>
            <person name="Lipzen A."/>
            <person name="Labutti K."/>
            <person name="Barry K."/>
            <person name="Miao Y."/>
            <person name="Rahimi M.J."/>
            <person name="Shen Q."/>
            <person name="Grigoriev I.V."/>
            <person name="Kubicek C.P."/>
            <person name="Druzhinina I.S."/>
        </authorList>
    </citation>
    <scope>NUCLEOTIDE SEQUENCE [LARGE SCALE GENOMIC DNA]</scope>
    <source>
        <strain evidence="1 2">ATCC 18648</strain>
    </source>
</reference>
<proteinExistence type="predicted"/>
<keyword evidence="2" id="KW-1185">Reference proteome</keyword>
<gene>
    <name evidence="1" type="ORF">M440DRAFT_1266862</name>
</gene>
<organism evidence="1 2">
    <name type="scientific">Trichoderma longibrachiatum ATCC 18648</name>
    <dbReference type="NCBI Taxonomy" id="983965"/>
    <lineage>
        <taxon>Eukaryota</taxon>
        <taxon>Fungi</taxon>
        <taxon>Dikarya</taxon>
        <taxon>Ascomycota</taxon>
        <taxon>Pezizomycotina</taxon>
        <taxon>Sordariomycetes</taxon>
        <taxon>Hypocreomycetidae</taxon>
        <taxon>Hypocreales</taxon>
        <taxon>Hypocreaceae</taxon>
        <taxon>Trichoderma</taxon>
    </lineage>
</organism>
<protein>
    <submittedName>
        <fullName evidence="1">Uncharacterized protein</fullName>
    </submittedName>
</protein>
<evidence type="ECO:0000313" key="2">
    <source>
        <dbReference type="Proteomes" id="UP000240760"/>
    </source>
</evidence>
<sequence>MRAGGSSGDNNPSCCPPGTYQLPSILNCMFWPHQPPPQLSRALITRIQNLVPPRCTAPADMGFPESILTDGQKLQSKLKKAEGSPVMEPRVVALFRATSSTSIKTRCNSADGAIVPCTLVMPALLNPTCRLCELHATGDGLRARGASSYMARPF</sequence>
<evidence type="ECO:0000313" key="1">
    <source>
        <dbReference type="EMBL" id="PTB75016.1"/>
    </source>
</evidence>
<dbReference type="Proteomes" id="UP000240760">
    <property type="component" value="Unassembled WGS sequence"/>
</dbReference>
<accession>A0A2T4C0F2</accession>
<name>A0A2T4C0F2_TRILO</name>
<dbReference type="EMBL" id="KZ679134">
    <property type="protein sequence ID" value="PTB75016.1"/>
    <property type="molecule type" value="Genomic_DNA"/>
</dbReference>
<dbReference type="AlphaFoldDB" id="A0A2T4C0F2"/>